<sequence length="31" mass="3638">MFAKGNLTTLLTLRMGLNNLWNKYSLFFLNC</sequence>
<protein>
    <submittedName>
        <fullName evidence="1">Uncharacterized protein</fullName>
    </submittedName>
</protein>
<name>A0A0E9RGU5_ANGAN</name>
<evidence type="ECO:0000313" key="1">
    <source>
        <dbReference type="EMBL" id="JAH28294.1"/>
    </source>
</evidence>
<organism evidence="1">
    <name type="scientific">Anguilla anguilla</name>
    <name type="common">European freshwater eel</name>
    <name type="synonym">Muraena anguilla</name>
    <dbReference type="NCBI Taxonomy" id="7936"/>
    <lineage>
        <taxon>Eukaryota</taxon>
        <taxon>Metazoa</taxon>
        <taxon>Chordata</taxon>
        <taxon>Craniata</taxon>
        <taxon>Vertebrata</taxon>
        <taxon>Euteleostomi</taxon>
        <taxon>Actinopterygii</taxon>
        <taxon>Neopterygii</taxon>
        <taxon>Teleostei</taxon>
        <taxon>Anguilliformes</taxon>
        <taxon>Anguillidae</taxon>
        <taxon>Anguilla</taxon>
    </lineage>
</organism>
<reference evidence="1" key="1">
    <citation type="submission" date="2014-11" db="EMBL/GenBank/DDBJ databases">
        <authorList>
            <person name="Amaro Gonzalez C."/>
        </authorList>
    </citation>
    <scope>NUCLEOTIDE SEQUENCE</scope>
</reference>
<reference evidence="1" key="2">
    <citation type="journal article" date="2015" name="Fish Shellfish Immunol.">
        <title>Early steps in the European eel (Anguilla anguilla)-Vibrio vulnificus interaction in the gills: Role of the RtxA13 toxin.</title>
        <authorList>
            <person name="Callol A."/>
            <person name="Pajuelo D."/>
            <person name="Ebbesson L."/>
            <person name="Teles M."/>
            <person name="MacKenzie S."/>
            <person name="Amaro C."/>
        </authorList>
    </citation>
    <scope>NUCLEOTIDE SEQUENCE</scope>
</reference>
<dbReference type="AlphaFoldDB" id="A0A0E9RGU5"/>
<dbReference type="EMBL" id="GBXM01080283">
    <property type="protein sequence ID" value="JAH28294.1"/>
    <property type="molecule type" value="Transcribed_RNA"/>
</dbReference>
<accession>A0A0E9RGU5</accession>
<proteinExistence type="predicted"/>